<dbReference type="SUPFAM" id="SSF53756">
    <property type="entry name" value="UDP-Glycosyltransferase/glycogen phosphorylase"/>
    <property type="match status" value="1"/>
</dbReference>
<dbReference type="PANTHER" id="PTHR12526">
    <property type="entry name" value="GLYCOSYLTRANSFERASE"/>
    <property type="match status" value="1"/>
</dbReference>
<dbReference type="CDD" id="cd03801">
    <property type="entry name" value="GT4_PimA-like"/>
    <property type="match status" value="1"/>
</dbReference>
<dbReference type="GO" id="GO:0016757">
    <property type="term" value="F:glycosyltransferase activity"/>
    <property type="evidence" value="ECO:0007669"/>
    <property type="project" value="InterPro"/>
</dbReference>
<accession>A0AAW4STM1</accession>
<protein>
    <submittedName>
        <fullName evidence="2">Glycosyltransferase family 4 protein</fullName>
    </submittedName>
</protein>
<name>A0AAW4STM1_9BACE</name>
<dbReference type="Gene3D" id="3.40.50.2000">
    <property type="entry name" value="Glycogen Phosphorylase B"/>
    <property type="match status" value="2"/>
</dbReference>
<reference evidence="2" key="1">
    <citation type="submission" date="2023-08" db="EMBL/GenBank/DDBJ databases">
        <title>Mucin Metabolism Genes Underlie the Key Renovations of Bacteroides xylanisolvens Genomes in Captive Great Apes.</title>
        <authorList>
            <person name="Nishida A.H."/>
        </authorList>
    </citation>
    <scope>NUCLEOTIDE SEQUENCE</scope>
    <source>
        <strain evidence="2">P13.H9</strain>
    </source>
</reference>
<dbReference type="EMBL" id="JAIWYE010000002">
    <property type="protein sequence ID" value="MCA4702161.1"/>
    <property type="molecule type" value="Genomic_DNA"/>
</dbReference>
<feature type="domain" description="Glycosyl transferase family 1" evidence="1">
    <location>
        <begin position="65"/>
        <end position="225"/>
    </location>
</feature>
<evidence type="ECO:0000259" key="1">
    <source>
        <dbReference type="Pfam" id="PF00534"/>
    </source>
</evidence>
<proteinExistence type="predicted"/>
<evidence type="ECO:0000313" key="2">
    <source>
        <dbReference type="EMBL" id="MCA4702161.1"/>
    </source>
</evidence>
<dbReference type="RefSeq" id="WP_087321222.1">
    <property type="nucleotide sequence ID" value="NZ_JABFIB010000010.1"/>
</dbReference>
<sequence>MGKIKSLIYLIVERLLARYTDKIVCISNAERISALKHKIAPDRELEVVLNGIDFKAIEKSGCKSRVELSIPDDAYIIGMVGRISEQKAPDVFIKSAVYIKRHIPNAYFIIVGDGNDRIKIEKLADDNNVRLYITGWTDTPYEYMKMFDIAMLLSRWEGFGLAIVEYMAARKNFVATRVDAIPTIVRDGIDGILVDVNNPKQAAEAVVKLYEDKDLATKMRVAAYQYARDNYDIDRVAKQHVDLFKGILNQEN</sequence>
<evidence type="ECO:0000313" key="3">
    <source>
        <dbReference type="Proteomes" id="UP001198461"/>
    </source>
</evidence>
<comment type="caution">
    <text evidence="2">The sequence shown here is derived from an EMBL/GenBank/DDBJ whole genome shotgun (WGS) entry which is preliminary data.</text>
</comment>
<dbReference type="AlphaFoldDB" id="A0AAW4STM1"/>
<gene>
    <name evidence="2" type="ORF">LD004_00800</name>
</gene>
<dbReference type="Proteomes" id="UP001198461">
    <property type="component" value="Unassembled WGS sequence"/>
</dbReference>
<dbReference type="InterPro" id="IPR001296">
    <property type="entry name" value="Glyco_trans_1"/>
</dbReference>
<dbReference type="Pfam" id="PF00534">
    <property type="entry name" value="Glycos_transf_1"/>
    <property type="match status" value="1"/>
</dbReference>
<organism evidence="2 3">
    <name type="scientific">Bacteroides xylanisolvens</name>
    <dbReference type="NCBI Taxonomy" id="371601"/>
    <lineage>
        <taxon>Bacteria</taxon>
        <taxon>Pseudomonadati</taxon>
        <taxon>Bacteroidota</taxon>
        <taxon>Bacteroidia</taxon>
        <taxon>Bacteroidales</taxon>
        <taxon>Bacteroidaceae</taxon>
        <taxon>Bacteroides</taxon>
    </lineage>
</organism>